<name>A0A1H0C9Q7_9HYPH</name>
<evidence type="ECO:0000313" key="3">
    <source>
        <dbReference type="EMBL" id="SDN54546.1"/>
    </source>
</evidence>
<gene>
    <name evidence="3" type="ORF">SAMN05192530_101200</name>
</gene>
<dbReference type="RefSeq" id="WP_170842415.1">
    <property type="nucleotide sequence ID" value="NZ_FNIT01000001.1"/>
</dbReference>
<dbReference type="STRING" id="1166073.SAMN05192530_101200"/>
<accession>A0A1H0C9Q7</accession>
<evidence type="ECO:0000313" key="4">
    <source>
        <dbReference type="Proteomes" id="UP000198793"/>
    </source>
</evidence>
<evidence type="ECO:0000256" key="1">
    <source>
        <dbReference type="SAM" id="MobiDB-lite"/>
    </source>
</evidence>
<dbReference type="InterPro" id="IPR051474">
    <property type="entry name" value="Anti-sigma-K/W_factor"/>
</dbReference>
<sequence>MSDPLGPAEMGEDEMLAAEHALGALSGAERRDAERRLRSDPAFARAVEQWNERLSPLLDGVGPVAPSGTVWSAVEASLPRMGTRQAANDPRLGVSPWWRRAAIGTGGLLAASLAAIAVLVSAPSAPTQTLAARVSNADGVALLAAVLDPATGQATLVPLAMHSEPGHVPELWFVPPGGVPISLGVLDGDEPLRIDLVSRRVGSMNAPGGALAVSMEPAGGSPTGAPTGPVIGQGALGAI</sequence>
<dbReference type="AlphaFoldDB" id="A0A1H0C9Q7"/>
<protein>
    <submittedName>
        <fullName evidence="3">Anti-sigma-K factor RskA</fullName>
    </submittedName>
</protein>
<dbReference type="Pfam" id="PF10099">
    <property type="entry name" value="RskA_C"/>
    <property type="match status" value="1"/>
</dbReference>
<feature type="region of interest" description="Disordered" evidence="1">
    <location>
        <begin position="1"/>
        <end position="33"/>
    </location>
</feature>
<dbReference type="InterPro" id="IPR018764">
    <property type="entry name" value="RskA_C"/>
</dbReference>
<organism evidence="3 4">
    <name type="scientific">Aureimonas jatrophae</name>
    <dbReference type="NCBI Taxonomy" id="1166073"/>
    <lineage>
        <taxon>Bacteria</taxon>
        <taxon>Pseudomonadati</taxon>
        <taxon>Pseudomonadota</taxon>
        <taxon>Alphaproteobacteria</taxon>
        <taxon>Hyphomicrobiales</taxon>
        <taxon>Aurantimonadaceae</taxon>
        <taxon>Aureimonas</taxon>
    </lineage>
</organism>
<dbReference type="GO" id="GO:0006417">
    <property type="term" value="P:regulation of translation"/>
    <property type="evidence" value="ECO:0007669"/>
    <property type="project" value="TreeGrafter"/>
</dbReference>
<dbReference type="Proteomes" id="UP000198793">
    <property type="component" value="Unassembled WGS sequence"/>
</dbReference>
<dbReference type="GO" id="GO:0016989">
    <property type="term" value="F:sigma factor antagonist activity"/>
    <property type="evidence" value="ECO:0007669"/>
    <property type="project" value="TreeGrafter"/>
</dbReference>
<reference evidence="3 4" key="1">
    <citation type="submission" date="2016-10" db="EMBL/GenBank/DDBJ databases">
        <authorList>
            <person name="de Groot N.N."/>
        </authorList>
    </citation>
    <scope>NUCLEOTIDE SEQUENCE [LARGE SCALE GENOMIC DNA]</scope>
    <source>
        <strain evidence="4">L7-484,KACC 16230,DSM 25025</strain>
    </source>
</reference>
<proteinExistence type="predicted"/>
<keyword evidence="4" id="KW-1185">Reference proteome</keyword>
<evidence type="ECO:0000259" key="2">
    <source>
        <dbReference type="Pfam" id="PF10099"/>
    </source>
</evidence>
<feature type="domain" description="Anti-sigma K factor RskA C-terminal" evidence="2">
    <location>
        <begin position="109"/>
        <end position="230"/>
    </location>
</feature>
<dbReference type="PANTHER" id="PTHR37461">
    <property type="entry name" value="ANTI-SIGMA-K FACTOR RSKA"/>
    <property type="match status" value="1"/>
</dbReference>
<dbReference type="PANTHER" id="PTHR37461:SF1">
    <property type="entry name" value="ANTI-SIGMA-K FACTOR RSKA"/>
    <property type="match status" value="1"/>
</dbReference>
<dbReference type="EMBL" id="FNIT01000001">
    <property type="protein sequence ID" value="SDN54546.1"/>
    <property type="molecule type" value="Genomic_DNA"/>
</dbReference>
<dbReference type="GO" id="GO:0005886">
    <property type="term" value="C:plasma membrane"/>
    <property type="evidence" value="ECO:0007669"/>
    <property type="project" value="InterPro"/>
</dbReference>